<accession>A0ABY2X6K7</accession>
<dbReference type="InterPro" id="IPR027417">
    <property type="entry name" value="P-loop_NTPase"/>
</dbReference>
<gene>
    <name evidence="11" type="primary">tsaE</name>
    <name evidence="11" type="ORF">FGK64_18520</name>
</gene>
<proteinExistence type="inferred from homology"/>
<organism evidence="11 12">
    <name type="scientific">Arenibacterium halophilum</name>
    <dbReference type="NCBI Taxonomy" id="2583821"/>
    <lineage>
        <taxon>Bacteria</taxon>
        <taxon>Pseudomonadati</taxon>
        <taxon>Pseudomonadota</taxon>
        <taxon>Alphaproteobacteria</taxon>
        <taxon>Rhodobacterales</taxon>
        <taxon>Paracoccaceae</taxon>
        <taxon>Arenibacterium</taxon>
    </lineage>
</organism>
<comment type="caution">
    <text evidence="11">The sequence shown here is derived from an EMBL/GenBank/DDBJ whole genome shotgun (WGS) entry which is preliminary data.</text>
</comment>
<evidence type="ECO:0000256" key="3">
    <source>
        <dbReference type="ARBA" id="ARBA00019010"/>
    </source>
</evidence>
<evidence type="ECO:0000256" key="1">
    <source>
        <dbReference type="ARBA" id="ARBA00004496"/>
    </source>
</evidence>
<dbReference type="EMBL" id="VCPC01000004">
    <property type="protein sequence ID" value="TMV10762.1"/>
    <property type="molecule type" value="Genomic_DNA"/>
</dbReference>
<keyword evidence="5" id="KW-0819">tRNA processing</keyword>
<evidence type="ECO:0000256" key="9">
    <source>
        <dbReference type="ARBA" id="ARBA00022842"/>
    </source>
</evidence>
<evidence type="ECO:0000313" key="12">
    <source>
        <dbReference type="Proteomes" id="UP001191082"/>
    </source>
</evidence>
<evidence type="ECO:0000313" key="11">
    <source>
        <dbReference type="EMBL" id="TMV10762.1"/>
    </source>
</evidence>
<keyword evidence="8" id="KW-0067">ATP-binding</keyword>
<dbReference type="SUPFAM" id="SSF52540">
    <property type="entry name" value="P-loop containing nucleoside triphosphate hydrolases"/>
    <property type="match status" value="1"/>
</dbReference>
<evidence type="ECO:0000256" key="2">
    <source>
        <dbReference type="ARBA" id="ARBA00007599"/>
    </source>
</evidence>
<dbReference type="InterPro" id="IPR003442">
    <property type="entry name" value="T6A_TsaE"/>
</dbReference>
<comment type="subcellular location">
    <subcellularLocation>
        <location evidence="1">Cytoplasm</location>
    </subcellularLocation>
</comment>
<dbReference type="NCBIfam" id="TIGR00150">
    <property type="entry name" value="T6A_YjeE"/>
    <property type="match status" value="1"/>
</dbReference>
<evidence type="ECO:0000256" key="4">
    <source>
        <dbReference type="ARBA" id="ARBA00022490"/>
    </source>
</evidence>
<evidence type="ECO:0000256" key="6">
    <source>
        <dbReference type="ARBA" id="ARBA00022723"/>
    </source>
</evidence>
<dbReference type="Proteomes" id="UP001191082">
    <property type="component" value="Unassembled WGS sequence"/>
</dbReference>
<dbReference type="PANTHER" id="PTHR33540">
    <property type="entry name" value="TRNA THREONYLCARBAMOYLADENOSINE BIOSYNTHESIS PROTEIN TSAE"/>
    <property type="match status" value="1"/>
</dbReference>
<dbReference type="RefSeq" id="WP_138865334.1">
    <property type="nucleotide sequence ID" value="NZ_VCPC01000004.1"/>
</dbReference>
<evidence type="ECO:0000256" key="8">
    <source>
        <dbReference type="ARBA" id="ARBA00022840"/>
    </source>
</evidence>
<evidence type="ECO:0000256" key="7">
    <source>
        <dbReference type="ARBA" id="ARBA00022741"/>
    </source>
</evidence>
<protein>
    <recommendedName>
        <fullName evidence="3">tRNA threonylcarbamoyladenosine biosynthesis protein TsaE</fullName>
    </recommendedName>
    <alternativeName>
        <fullName evidence="10">t(6)A37 threonylcarbamoyladenosine biosynthesis protein TsaE</fullName>
    </alternativeName>
</protein>
<keyword evidence="6" id="KW-0479">Metal-binding</keyword>
<comment type="similarity">
    <text evidence="2">Belongs to the TsaE family.</text>
</comment>
<dbReference type="PANTHER" id="PTHR33540:SF2">
    <property type="entry name" value="TRNA THREONYLCARBAMOYLADENOSINE BIOSYNTHESIS PROTEIN TSAE"/>
    <property type="match status" value="1"/>
</dbReference>
<keyword evidence="9" id="KW-0460">Magnesium</keyword>
<keyword evidence="4" id="KW-0963">Cytoplasm</keyword>
<dbReference type="Gene3D" id="3.40.50.300">
    <property type="entry name" value="P-loop containing nucleotide triphosphate hydrolases"/>
    <property type="match status" value="1"/>
</dbReference>
<evidence type="ECO:0000256" key="10">
    <source>
        <dbReference type="ARBA" id="ARBA00032441"/>
    </source>
</evidence>
<sequence length="159" mass="17419">MTASPFTCLSHSAEETAEFARRIGARLESGDTILLTGPVGAGKSHFCRSLIQSRLSEPEDVPSPTFTLVQMYDTTKDQIWHADLYRLTGTDEIEELGLFDAFEQAICLVEWPDRLGGTAPPDALALTLSASPEDENHRTLEFTWSAPKWAAKLDGVAHG</sequence>
<evidence type="ECO:0000256" key="5">
    <source>
        <dbReference type="ARBA" id="ARBA00022694"/>
    </source>
</evidence>
<name>A0ABY2X6K7_9RHOB</name>
<reference evidence="11 12" key="1">
    <citation type="submission" date="2019-05" db="EMBL/GenBank/DDBJ databases">
        <title>Marivita sp. nov. isolated from sea sediment.</title>
        <authorList>
            <person name="Kim W."/>
        </authorList>
    </citation>
    <scope>NUCLEOTIDE SEQUENCE [LARGE SCALE GENOMIC DNA]</scope>
    <source>
        <strain evidence="11 12">CAU 1492</strain>
    </source>
</reference>
<keyword evidence="7" id="KW-0547">Nucleotide-binding</keyword>
<dbReference type="Pfam" id="PF02367">
    <property type="entry name" value="TsaE"/>
    <property type="match status" value="1"/>
</dbReference>
<keyword evidence="12" id="KW-1185">Reference proteome</keyword>